<evidence type="ECO:0000256" key="7">
    <source>
        <dbReference type="ARBA" id="ARBA00038848"/>
    </source>
</evidence>
<dbReference type="SUPFAM" id="SSF53474">
    <property type="entry name" value="alpha/beta-Hydrolases"/>
    <property type="match status" value="1"/>
</dbReference>
<evidence type="ECO:0000256" key="9">
    <source>
        <dbReference type="ARBA" id="ARBA00093353"/>
    </source>
</evidence>
<organism evidence="10">
    <name type="scientific">Graphocephala atropunctata</name>
    <dbReference type="NCBI Taxonomy" id="36148"/>
    <lineage>
        <taxon>Eukaryota</taxon>
        <taxon>Metazoa</taxon>
        <taxon>Ecdysozoa</taxon>
        <taxon>Arthropoda</taxon>
        <taxon>Hexapoda</taxon>
        <taxon>Insecta</taxon>
        <taxon>Pterygota</taxon>
        <taxon>Neoptera</taxon>
        <taxon>Paraneoptera</taxon>
        <taxon>Hemiptera</taxon>
        <taxon>Auchenorrhyncha</taxon>
        <taxon>Membracoidea</taxon>
        <taxon>Cicadellidae</taxon>
        <taxon>Cicadellinae</taxon>
        <taxon>Cicadellini</taxon>
        <taxon>Graphocephala</taxon>
    </lineage>
</organism>
<dbReference type="GO" id="GO:0016790">
    <property type="term" value="F:thiolester hydrolase activity"/>
    <property type="evidence" value="ECO:0007669"/>
    <property type="project" value="TreeGrafter"/>
</dbReference>
<evidence type="ECO:0000256" key="6">
    <source>
        <dbReference type="ARBA" id="ARBA00023228"/>
    </source>
</evidence>
<dbReference type="Pfam" id="PF02089">
    <property type="entry name" value="Palm_thioest"/>
    <property type="match status" value="1"/>
</dbReference>
<protein>
    <recommendedName>
        <fullName evidence="7">palmitoyl-CoA hydrolase</fullName>
        <ecNumber evidence="7">3.1.2.2</ecNumber>
    </recommendedName>
</protein>
<evidence type="ECO:0000256" key="2">
    <source>
        <dbReference type="ARBA" id="ARBA00010758"/>
    </source>
</evidence>
<dbReference type="EC" id="3.1.2.2" evidence="7"/>
<dbReference type="PANTHER" id="PTHR11247">
    <property type="entry name" value="PALMITOYL-PROTEIN THIOESTERASE/DOLICHYLDIPHOSPHATASE 1"/>
    <property type="match status" value="1"/>
</dbReference>
<comment type="subcellular location">
    <subcellularLocation>
        <location evidence="1">Lysosome</location>
    </subcellularLocation>
</comment>
<dbReference type="PANTHER" id="PTHR11247:SF27">
    <property type="entry name" value="LYSOSOMAL THIOESTERASE PPT2"/>
    <property type="match status" value="1"/>
</dbReference>
<evidence type="ECO:0000256" key="4">
    <source>
        <dbReference type="ARBA" id="ARBA00022801"/>
    </source>
</evidence>
<dbReference type="FunFam" id="3.40.50.1820:FF:000037">
    <property type="entry name" value="Lysosomal thioesterase PPT2 homolog"/>
    <property type="match status" value="1"/>
</dbReference>
<gene>
    <name evidence="10" type="ORF">g.25273</name>
</gene>
<dbReference type="GO" id="GO:0098599">
    <property type="term" value="F:palmitoyl hydrolase activity"/>
    <property type="evidence" value="ECO:0007669"/>
    <property type="project" value="UniProtKB-ARBA"/>
</dbReference>
<evidence type="ECO:0000256" key="5">
    <source>
        <dbReference type="ARBA" id="ARBA00023180"/>
    </source>
</evidence>
<dbReference type="GO" id="GO:0005764">
    <property type="term" value="C:lysosome"/>
    <property type="evidence" value="ECO:0007669"/>
    <property type="project" value="UniProtKB-SubCell"/>
</dbReference>
<dbReference type="AlphaFoldDB" id="A0A1B6MNE8"/>
<comment type="catalytic activity">
    <reaction evidence="8">
        <text>S-hexadecanoyl-N-acetylcysteamine + H2O = N-acetylcysteamine + hexadecanoate + H(+)</text>
        <dbReference type="Rhea" id="RHEA:84099"/>
        <dbReference type="ChEBI" id="CHEBI:7896"/>
        <dbReference type="ChEBI" id="CHEBI:15377"/>
        <dbReference type="ChEBI" id="CHEBI:15378"/>
        <dbReference type="ChEBI" id="CHEBI:74410"/>
        <dbReference type="ChEBI" id="CHEBI:233601"/>
    </reaction>
</comment>
<dbReference type="InterPro" id="IPR029058">
    <property type="entry name" value="AB_hydrolase_fold"/>
</dbReference>
<evidence type="ECO:0000313" key="10">
    <source>
        <dbReference type="EMBL" id="JAT37470.1"/>
    </source>
</evidence>
<keyword evidence="3" id="KW-0732">Signal</keyword>
<evidence type="ECO:0000256" key="1">
    <source>
        <dbReference type="ARBA" id="ARBA00004371"/>
    </source>
</evidence>
<keyword evidence="6" id="KW-0458">Lysosome</keyword>
<proteinExistence type="inferred from homology"/>
<dbReference type="Gene3D" id="3.40.50.1820">
    <property type="entry name" value="alpha/beta hydrolase"/>
    <property type="match status" value="1"/>
</dbReference>
<reference evidence="10" key="1">
    <citation type="submission" date="2015-11" db="EMBL/GenBank/DDBJ databases">
        <title>De novo transcriptome assembly of four potential Pierce s Disease insect vectors from Arizona vineyards.</title>
        <authorList>
            <person name="Tassone E.E."/>
        </authorList>
    </citation>
    <scope>NUCLEOTIDE SEQUENCE</scope>
</reference>
<accession>A0A1B6MNE8</accession>
<keyword evidence="4" id="KW-0378">Hydrolase</keyword>
<evidence type="ECO:0000256" key="8">
    <source>
        <dbReference type="ARBA" id="ARBA00093223"/>
    </source>
</evidence>
<name>A0A1B6MNE8_9HEMI</name>
<dbReference type="EMBL" id="GEBQ01002507">
    <property type="protein sequence ID" value="JAT37470.1"/>
    <property type="molecule type" value="Transcribed_RNA"/>
</dbReference>
<sequence length="302" mass="34733">MCSNKRKITFYCLLVASFGLFYLNGVAYSLNPKHYKPVVLVHGILTNYSTISDLADRIIQVHPGTIVYIINQYGGLFSLEPMWRQVKNIGDEILQICAIHPDGIHLIGYSQGGLIARGFLEKFPFHNVETFISLSSPQAGEYGTKFLHIFYPNRALKEAYELFYSRMGQLTSVGNYWNDPYHQQLYYEYSEFLPYINNEVDSYAEEDYKSGITKLKRLVMIGGPDDGVISPWQSSQFGFYKDNDTESVVDMRDRNVYKEDLIGLKTLDDRGRLTVYSVAGVHHSDWHRNLSVIDNYILPWLS</sequence>
<keyword evidence="5" id="KW-0325">Glycoprotein</keyword>
<evidence type="ECO:0000256" key="3">
    <source>
        <dbReference type="ARBA" id="ARBA00022729"/>
    </source>
</evidence>
<comment type="function">
    <text evidence="9">Catalyzes the cleavage of thioester bonds from S-palmitoyl-CoA or S-palmitoyl-N-acetylcysteamine (unbranched structures) but does not have activity against palmitoylcysteine or palmitoylated proteins, branched structures or bulky head groups. Conversely, hydrolyzes both long and short chain fatty acyl-CoA substrate.</text>
</comment>
<comment type="similarity">
    <text evidence="2">Belongs to the palmitoyl-protein thioesterase family.</text>
</comment>